<evidence type="ECO:0000313" key="2">
    <source>
        <dbReference type="EMBL" id="GAU97377.1"/>
    </source>
</evidence>
<feature type="compositionally biased region" description="Basic residues" evidence="1">
    <location>
        <begin position="136"/>
        <end position="146"/>
    </location>
</feature>
<feature type="compositionally biased region" description="Basic and acidic residues" evidence="1">
    <location>
        <begin position="116"/>
        <end position="126"/>
    </location>
</feature>
<keyword evidence="3" id="KW-1185">Reference proteome</keyword>
<protein>
    <submittedName>
        <fullName evidence="2">Uncharacterized protein</fullName>
    </submittedName>
</protein>
<feature type="compositionally biased region" description="Basic and acidic residues" evidence="1">
    <location>
        <begin position="217"/>
        <end position="238"/>
    </location>
</feature>
<proteinExistence type="predicted"/>
<feature type="compositionally biased region" description="Polar residues" evidence="1">
    <location>
        <begin position="158"/>
        <end position="170"/>
    </location>
</feature>
<dbReference type="Proteomes" id="UP000186922">
    <property type="component" value="Unassembled WGS sequence"/>
</dbReference>
<evidence type="ECO:0000256" key="1">
    <source>
        <dbReference type="SAM" id="MobiDB-lite"/>
    </source>
</evidence>
<comment type="caution">
    <text evidence="2">The sequence shown here is derived from an EMBL/GenBank/DDBJ whole genome shotgun (WGS) entry which is preliminary data.</text>
</comment>
<feature type="region of interest" description="Disordered" evidence="1">
    <location>
        <begin position="116"/>
        <end position="248"/>
    </location>
</feature>
<organism evidence="2 3">
    <name type="scientific">Ramazzottius varieornatus</name>
    <name type="common">Water bear</name>
    <name type="synonym">Tardigrade</name>
    <dbReference type="NCBI Taxonomy" id="947166"/>
    <lineage>
        <taxon>Eukaryota</taxon>
        <taxon>Metazoa</taxon>
        <taxon>Ecdysozoa</taxon>
        <taxon>Tardigrada</taxon>
        <taxon>Eutardigrada</taxon>
        <taxon>Parachela</taxon>
        <taxon>Hypsibioidea</taxon>
        <taxon>Ramazzottiidae</taxon>
        <taxon>Ramazzottius</taxon>
    </lineage>
</organism>
<dbReference type="AlphaFoldDB" id="A0A1D1VCA9"/>
<feature type="compositionally biased region" description="Basic and acidic residues" evidence="1">
    <location>
        <begin position="173"/>
        <end position="210"/>
    </location>
</feature>
<evidence type="ECO:0000313" key="3">
    <source>
        <dbReference type="Proteomes" id="UP000186922"/>
    </source>
</evidence>
<dbReference type="EMBL" id="BDGG01000004">
    <property type="protein sequence ID" value="GAU97377.1"/>
    <property type="molecule type" value="Genomic_DNA"/>
</dbReference>
<feature type="compositionally biased region" description="Basic and acidic residues" evidence="1">
    <location>
        <begin position="147"/>
        <end position="157"/>
    </location>
</feature>
<sequence length="274" mass="29727">MFTSAFAGFRIDILARLAMVTTKDASFETGYEGVVIKRDELEDALTNARESATSVNAGQGATVNVYRNKWCAKRDLLSIPSVCLRGKQAVAEPLAAAAETTATTSVKEMQEAVDEVRDNAAEDKAGQEGSTTTMSKKQKKAAKKAAAKLEKAAEHTSAEVSQKTGVSAASVQEPKKEEVNEEQGAKMEEKVEKPAENGTKKTEEKAEEKNPAQNGTKVEEEEKKKEKTNEPPKAKEPGQLESILPNGFIPSTHHAMGYLLERIKWGREDVSSAE</sequence>
<name>A0A1D1VCA9_RAMVA</name>
<gene>
    <name evidence="2" type="primary">RvY_08688</name>
    <name evidence="2" type="synonym">RvY_08688.1</name>
    <name evidence="2" type="ORF">RvY_08688-1</name>
</gene>
<accession>A0A1D1VCA9</accession>
<reference evidence="2 3" key="1">
    <citation type="journal article" date="2016" name="Nat. Commun.">
        <title>Extremotolerant tardigrade genome and improved radiotolerance of human cultured cells by tardigrade-unique protein.</title>
        <authorList>
            <person name="Hashimoto T."/>
            <person name="Horikawa D.D."/>
            <person name="Saito Y."/>
            <person name="Kuwahara H."/>
            <person name="Kozuka-Hata H."/>
            <person name="Shin-I T."/>
            <person name="Minakuchi Y."/>
            <person name="Ohishi K."/>
            <person name="Motoyama A."/>
            <person name="Aizu T."/>
            <person name="Enomoto A."/>
            <person name="Kondo K."/>
            <person name="Tanaka S."/>
            <person name="Hara Y."/>
            <person name="Koshikawa S."/>
            <person name="Sagara H."/>
            <person name="Miura T."/>
            <person name="Yokobori S."/>
            <person name="Miyagawa K."/>
            <person name="Suzuki Y."/>
            <person name="Kubo T."/>
            <person name="Oyama M."/>
            <person name="Kohara Y."/>
            <person name="Fujiyama A."/>
            <person name="Arakawa K."/>
            <person name="Katayama T."/>
            <person name="Toyoda A."/>
            <person name="Kunieda T."/>
        </authorList>
    </citation>
    <scope>NUCLEOTIDE SEQUENCE [LARGE SCALE GENOMIC DNA]</scope>
    <source>
        <strain evidence="2 3">YOKOZUNA-1</strain>
    </source>
</reference>